<reference evidence="3" key="1">
    <citation type="submission" date="2020-11" db="EMBL/GenBank/DDBJ databases">
        <authorList>
            <person name="Koelle M."/>
            <person name="Horta M.A.C."/>
            <person name="Nowrousian M."/>
            <person name="Ohm R.A."/>
            <person name="Benz P."/>
            <person name="Pilgard A."/>
        </authorList>
    </citation>
    <scope>NUCLEOTIDE SEQUENCE</scope>
    <source>
        <strain evidence="3">FPRL280</strain>
    </source>
</reference>
<evidence type="ECO:0000313" key="3">
    <source>
        <dbReference type="EMBL" id="KAF9806021.1"/>
    </source>
</evidence>
<organism evidence="3 4">
    <name type="scientific">Rhodonia placenta</name>
    <dbReference type="NCBI Taxonomy" id="104341"/>
    <lineage>
        <taxon>Eukaryota</taxon>
        <taxon>Fungi</taxon>
        <taxon>Dikarya</taxon>
        <taxon>Basidiomycota</taxon>
        <taxon>Agaricomycotina</taxon>
        <taxon>Agaricomycetes</taxon>
        <taxon>Polyporales</taxon>
        <taxon>Adustoporiaceae</taxon>
        <taxon>Rhodonia</taxon>
    </lineage>
</organism>
<name>A0A8H7TYZ9_9APHY</name>
<reference evidence="3" key="2">
    <citation type="journal article" name="Front. Microbiol.">
        <title>Degradative Capacity of Two Strains of Rhodonia placenta: From Phenotype to Genotype.</title>
        <authorList>
            <person name="Kolle M."/>
            <person name="Horta M.A.C."/>
            <person name="Nowrousian M."/>
            <person name="Ohm R.A."/>
            <person name="Benz J.P."/>
            <person name="Pilgard A."/>
        </authorList>
    </citation>
    <scope>NUCLEOTIDE SEQUENCE</scope>
    <source>
        <strain evidence="3">FPRL280</strain>
    </source>
</reference>
<comment type="caution">
    <text evidence="3">The sequence shown here is derived from an EMBL/GenBank/DDBJ whole genome shotgun (WGS) entry which is preliminary data.</text>
</comment>
<proteinExistence type="predicted"/>
<protein>
    <submittedName>
        <fullName evidence="3">Uncharacterized protein</fullName>
    </submittedName>
</protein>
<feature type="region of interest" description="Disordered" evidence="1">
    <location>
        <begin position="109"/>
        <end position="161"/>
    </location>
</feature>
<evidence type="ECO:0000256" key="2">
    <source>
        <dbReference type="SAM" id="Phobius"/>
    </source>
</evidence>
<feature type="transmembrane region" description="Helical" evidence="2">
    <location>
        <begin position="50"/>
        <end position="69"/>
    </location>
</feature>
<evidence type="ECO:0000313" key="4">
    <source>
        <dbReference type="Proteomes" id="UP000639403"/>
    </source>
</evidence>
<accession>A0A8H7TYZ9</accession>
<gene>
    <name evidence="3" type="ORF">IEO21_08849</name>
</gene>
<keyword evidence="2" id="KW-0812">Transmembrane</keyword>
<keyword evidence="2" id="KW-1133">Transmembrane helix</keyword>
<sequence>MQGLPLARRHAAGHILHLKSSNRLLPSVTLKEPSRAFTDERNTSSSLNSVAVGAAGGVILLFGGGYAFYHFSGIKRVVDAYHGAKTYYQNKKAATSEKAQRFKERFIRSQPSTEPHSESVATAKEKGTLFSRLPRRDTHEGATSGGVDEPKSQIAPTDNVKEQWKKLRDLRKSGGSGSSELVLRHGSCPSWAKVRMHAELHAS</sequence>
<evidence type="ECO:0000256" key="1">
    <source>
        <dbReference type="SAM" id="MobiDB-lite"/>
    </source>
</evidence>
<dbReference type="EMBL" id="JADOXO010000351">
    <property type="protein sequence ID" value="KAF9806021.1"/>
    <property type="molecule type" value="Genomic_DNA"/>
</dbReference>
<dbReference type="AlphaFoldDB" id="A0A8H7TYZ9"/>
<dbReference type="Proteomes" id="UP000639403">
    <property type="component" value="Unassembled WGS sequence"/>
</dbReference>
<keyword evidence="2" id="KW-0472">Membrane</keyword>